<organism evidence="9 10">
    <name type="scientific">Panagrolaimus davidi</name>
    <dbReference type="NCBI Taxonomy" id="227884"/>
    <lineage>
        <taxon>Eukaryota</taxon>
        <taxon>Metazoa</taxon>
        <taxon>Ecdysozoa</taxon>
        <taxon>Nematoda</taxon>
        <taxon>Chromadorea</taxon>
        <taxon>Rhabditida</taxon>
        <taxon>Tylenchina</taxon>
        <taxon>Panagrolaimomorpha</taxon>
        <taxon>Panagrolaimoidea</taxon>
        <taxon>Panagrolaimidae</taxon>
        <taxon>Panagrolaimus</taxon>
    </lineage>
</organism>
<evidence type="ECO:0000256" key="5">
    <source>
        <dbReference type="ARBA" id="ARBA00023180"/>
    </source>
</evidence>
<keyword evidence="3 7" id="KW-0808">Transferase</keyword>
<dbReference type="EC" id="2.8.2.20" evidence="7"/>
<dbReference type="FunFam" id="3.40.50.300:FF:002853">
    <property type="entry name" value="Protein-tyrosine sulfotransferase"/>
    <property type="match status" value="1"/>
</dbReference>
<evidence type="ECO:0000256" key="8">
    <source>
        <dbReference type="SAM" id="Phobius"/>
    </source>
</evidence>
<evidence type="ECO:0000256" key="7">
    <source>
        <dbReference type="RuleBase" id="RU365018"/>
    </source>
</evidence>
<dbReference type="InterPro" id="IPR026634">
    <property type="entry name" value="TPST-like"/>
</dbReference>
<evidence type="ECO:0000313" key="9">
    <source>
        <dbReference type="Proteomes" id="UP000887578"/>
    </source>
</evidence>
<evidence type="ECO:0000256" key="2">
    <source>
        <dbReference type="ARBA" id="ARBA00009988"/>
    </source>
</evidence>
<proteinExistence type="inferred from homology"/>
<dbReference type="PANTHER" id="PTHR12788:SF7">
    <property type="entry name" value="PROTEIN-TYROSINE SULFOTRANSFERASE-RELATED"/>
    <property type="match status" value="1"/>
</dbReference>
<keyword evidence="8" id="KW-0812">Transmembrane</keyword>
<evidence type="ECO:0000256" key="1">
    <source>
        <dbReference type="ARBA" id="ARBA00003886"/>
    </source>
</evidence>
<keyword evidence="5" id="KW-0325">Glycoprotein</keyword>
<sequence length="313" mass="36008">MRWGGGIRCLKRVLPFGIFSLFCLILIFLKFPKCKEWQPSLMHRPVLFIGGVPRSGTTLMRAMLDAHPDVRCGEETRVIPNILSMLMQWEKEGHKRLLDLAGVTRNVLNNAVGAFIGIVIEQHGDKAELLCDKDPLALKMMIRLSEIFPKAKFILMLRDGRASVHSMIVRKVPVTGFDRTNKEQMLSQWNKTIAQMYNSCEFLGPEICLPVYYEKLILSPKEQMQKIINFLEIDFSQNVLEHHKHIGDEIRLSPREFSTSQVKNKINHDALDAWVGFFPDELLAKLDEVAPMLTKLGYDTKRYKPNYENLPIL</sequence>
<keyword evidence="8" id="KW-0472">Membrane</keyword>
<dbReference type="Proteomes" id="UP000887578">
    <property type="component" value="Unplaced"/>
</dbReference>
<dbReference type="GO" id="GO:0008476">
    <property type="term" value="F:protein-tyrosine sulfotransferase activity"/>
    <property type="evidence" value="ECO:0007669"/>
    <property type="project" value="UniProtKB-EC"/>
</dbReference>
<dbReference type="Gene3D" id="3.40.50.300">
    <property type="entry name" value="P-loop containing nucleotide triphosphate hydrolases"/>
    <property type="match status" value="1"/>
</dbReference>
<dbReference type="InterPro" id="IPR027417">
    <property type="entry name" value="P-loop_NTPase"/>
</dbReference>
<dbReference type="AlphaFoldDB" id="A0A914PEI3"/>
<comment type="catalytic activity">
    <reaction evidence="6 7">
        <text>L-tyrosyl-[protein] + 3'-phosphoadenylyl sulfate = O-sulfo-L-tyrosine-[protein] + adenosine 3',5'-bisphosphate + H(+)</text>
        <dbReference type="Rhea" id="RHEA:16801"/>
        <dbReference type="Rhea" id="RHEA-COMP:10136"/>
        <dbReference type="Rhea" id="RHEA-COMP:11688"/>
        <dbReference type="ChEBI" id="CHEBI:15378"/>
        <dbReference type="ChEBI" id="CHEBI:46858"/>
        <dbReference type="ChEBI" id="CHEBI:58339"/>
        <dbReference type="ChEBI" id="CHEBI:58343"/>
        <dbReference type="ChEBI" id="CHEBI:65286"/>
        <dbReference type="EC" id="2.8.2.20"/>
    </reaction>
</comment>
<evidence type="ECO:0000256" key="3">
    <source>
        <dbReference type="ARBA" id="ARBA00022679"/>
    </source>
</evidence>
<keyword evidence="4" id="KW-1015">Disulfide bond</keyword>
<name>A0A914PEI3_9BILA</name>
<evidence type="ECO:0000313" key="10">
    <source>
        <dbReference type="WBParaSite" id="PDA_v2.g16092.t1"/>
    </source>
</evidence>
<accession>A0A914PEI3</accession>
<dbReference type="SUPFAM" id="SSF52540">
    <property type="entry name" value="P-loop containing nucleoside triphosphate hydrolases"/>
    <property type="match status" value="1"/>
</dbReference>
<keyword evidence="8" id="KW-1133">Transmembrane helix</keyword>
<keyword evidence="9" id="KW-1185">Reference proteome</keyword>
<evidence type="ECO:0000256" key="4">
    <source>
        <dbReference type="ARBA" id="ARBA00023157"/>
    </source>
</evidence>
<comment type="similarity">
    <text evidence="2 7">Belongs to the protein sulfotransferase family.</text>
</comment>
<reference evidence="10" key="1">
    <citation type="submission" date="2022-11" db="UniProtKB">
        <authorList>
            <consortium name="WormBaseParasite"/>
        </authorList>
    </citation>
    <scope>IDENTIFICATION</scope>
</reference>
<evidence type="ECO:0000256" key="6">
    <source>
        <dbReference type="ARBA" id="ARBA00048460"/>
    </source>
</evidence>
<dbReference type="WBParaSite" id="PDA_v2.g16092.t1">
    <property type="protein sequence ID" value="PDA_v2.g16092.t1"/>
    <property type="gene ID" value="PDA_v2.g16092"/>
</dbReference>
<protein>
    <recommendedName>
        <fullName evidence="7">Protein-tyrosine sulfotransferase</fullName>
        <ecNumber evidence="7">2.8.2.20</ecNumber>
    </recommendedName>
</protein>
<dbReference type="PANTHER" id="PTHR12788">
    <property type="entry name" value="PROTEIN-TYROSINE SULFOTRANSFERASE 2"/>
    <property type="match status" value="1"/>
</dbReference>
<feature type="transmembrane region" description="Helical" evidence="8">
    <location>
        <begin position="12"/>
        <end position="31"/>
    </location>
</feature>
<comment type="function">
    <text evidence="1 7">Catalyzes the O-sulfation of tyrosine residues within acidic motifs of polypeptides, using 3'-phosphoadenylyl sulfate (PAPS) as cosubstrate.</text>
</comment>
<dbReference type="Pfam" id="PF13469">
    <property type="entry name" value="Sulfotransfer_3"/>
    <property type="match status" value="1"/>
</dbReference>
<dbReference type="GO" id="GO:0005794">
    <property type="term" value="C:Golgi apparatus"/>
    <property type="evidence" value="ECO:0007669"/>
    <property type="project" value="TreeGrafter"/>
</dbReference>